<feature type="domain" description="PRD" evidence="7">
    <location>
        <begin position="305"/>
        <end position="413"/>
    </location>
</feature>
<evidence type="ECO:0000313" key="9">
    <source>
        <dbReference type="Proteomes" id="UP000198847"/>
    </source>
</evidence>
<dbReference type="GO" id="GO:0008982">
    <property type="term" value="F:protein-N(PI)-phosphohistidine-sugar phosphotransferase activity"/>
    <property type="evidence" value="ECO:0007669"/>
    <property type="project" value="InterPro"/>
</dbReference>
<sequence length="501" mass="57793">MENLTVRETKIVTFLAKSEGYVSANTLADFLKVSPKTIYRDIVSIKKKVGNENLIKQSQGKGLQMDVSSLNAISRDHLNRQKSVLGMSVGERRKHLLILLLLQSPQESSIKNLSEYYYVGNASIVNDLKSIEPQLDLYHLQLIRSHKGTYIEGKEKNIRKLLMNILEYMPVSFQENAYLDRENYHYIFKEFPKEDFDFIGQVLKAVENMLGATIKDPYYINIFTHLVILIKRLRNGSFKANYEVLHEKDMEIKNEQIFRVAQYVISRIDQYIELKVPDIEVFYIYQYFTSCGIEARENFIIGVTNENSKEKELTCQLIEDASNTLQVDFRKDSALQQNLFLHMCSLLKRVQYDISISNPLLPDIKKEFPVMFEIVKHSFIKQKKLPILHKISDDEISYIVVYFQASLEKQSSVKRVLIVCSSGIGTSHLLKTRVKNAFPQWEIVNTVSANHIAQVLQEEKIDFILTTIHINLSQNIPIVLVSALFNEIDILKVKNAVSANP</sequence>
<dbReference type="Pfam" id="PF00874">
    <property type="entry name" value="PRD"/>
    <property type="match status" value="2"/>
</dbReference>
<dbReference type="Gene3D" id="1.10.10.10">
    <property type="entry name" value="Winged helix-like DNA-binding domain superfamily/Winged helix DNA-binding domain"/>
    <property type="match status" value="2"/>
</dbReference>
<dbReference type="Proteomes" id="UP000198847">
    <property type="component" value="Unassembled WGS sequence"/>
</dbReference>
<name>A0A1H8USW1_9FIRM</name>
<dbReference type="Pfam" id="PF08279">
    <property type="entry name" value="HTH_11"/>
    <property type="match status" value="1"/>
</dbReference>
<organism evidence="8 9">
    <name type="scientific">Propionispora vibrioides</name>
    <dbReference type="NCBI Taxonomy" id="112903"/>
    <lineage>
        <taxon>Bacteria</taxon>
        <taxon>Bacillati</taxon>
        <taxon>Bacillota</taxon>
        <taxon>Negativicutes</taxon>
        <taxon>Selenomonadales</taxon>
        <taxon>Sporomusaceae</taxon>
        <taxon>Propionispora</taxon>
    </lineage>
</organism>
<dbReference type="SUPFAM" id="SSF52794">
    <property type="entry name" value="PTS system IIB component-like"/>
    <property type="match status" value="1"/>
</dbReference>
<dbReference type="InterPro" id="IPR036390">
    <property type="entry name" value="WH_DNA-bd_sf"/>
</dbReference>
<dbReference type="PROSITE" id="PS51372">
    <property type="entry name" value="PRD_2"/>
    <property type="match status" value="2"/>
</dbReference>
<keyword evidence="4" id="KW-0010">Activator</keyword>
<dbReference type="Pfam" id="PF05043">
    <property type="entry name" value="Mga"/>
    <property type="match status" value="1"/>
</dbReference>
<gene>
    <name evidence="8" type="ORF">SAMN04490178_10987</name>
</gene>
<dbReference type="CDD" id="cd05568">
    <property type="entry name" value="PTS_IIB_bgl_like"/>
    <property type="match status" value="1"/>
</dbReference>
<evidence type="ECO:0000256" key="2">
    <source>
        <dbReference type="ARBA" id="ARBA00022737"/>
    </source>
</evidence>
<dbReference type="SUPFAM" id="SSF63520">
    <property type="entry name" value="PTS-regulatory domain, PRD"/>
    <property type="match status" value="2"/>
</dbReference>
<evidence type="ECO:0000256" key="4">
    <source>
        <dbReference type="ARBA" id="ARBA00023159"/>
    </source>
</evidence>
<reference evidence="8 9" key="1">
    <citation type="submission" date="2016-10" db="EMBL/GenBank/DDBJ databases">
        <authorList>
            <person name="de Groot N.N."/>
        </authorList>
    </citation>
    <scope>NUCLEOTIDE SEQUENCE [LARGE SCALE GENOMIC DNA]</scope>
    <source>
        <strain evidence="8 9">DSM 13305</strain>
    </source>
</reference>
<accession>A0A1H8USW1</accession>
<dbReference type="InterPro" id="IPR036095">
    <property type="entry name" value="PTS_EIIB-like_sf"/>
</dbReference>
<dbReference type="InterPro" id="IPR036634">
    <property type="entry name" value="PRD_sf"/>
</dbReference>
<keyword evidence="2" id="KW-0677">Repeat</keyword>
<dbReference type="PANTHER" id="PTHR30185">
    <property type="entry name" value="CRYPTIC BETA-GLUCOSIDE BGL OPERON ANTITERMINATOR"/>
    <property type="match status" value="1"/>
</dbReference>
<dbReference type="InterPro" id="IPR013011">
    <property type="entry name" value="PTS_EIIB_2"/>
</dbReference>
<dbReference type="PANTHER" id="PTHR30185:SF18">
    <property type="entry name" value="TRANSCRIPTIONAL REGULATOR MTLR"/>
    <property type="match status" value="1"/>
</dbReference>
<feature type="domain" description="PTS EIIB type-2" evidence="6">
    <location>
        <begin position="414"/>
        <end position="501"/>
    </location>
</feature>
<keyword evidence="3" id="KW-0805">Transcription regulation</keyword>
<dbReference type="AlphaFoldDB" id="A0A1H8USW1"/>
<feature type="domain" description="PRD" evidence="7">
    <location>
        <begin position="190"/>
        <end position="298"/>
    </location>
</feature>
<dbReference type="InterPro" id="IPR050661">
    <property type="entry name" value="BglG_antiterminators"/>
</dbReference>
<keyword evidence="1" id="KW-0808">Transferase</keyword>
<dbReference type="InterPro" id="IPR003501">
    <property type="entry name" value="PTS_EIIB_2/3"/>
</dbReference>
<evidence type="ECO:0000259" key="7">
    <source>
        <dbReference type="PROSITE" id="PS51372"/>
    </source>
</evidence>
<keyword evidence="9" id="KW-1185">Reference proteome</keyword>
<dbReference type="Gene3D" id="1.10.1790.10">
    <property type="entry name" value="PRD domain"/>
    <property type="match status" value="2"/>
</dbReference>
<dbReference type="PROSITE" id="PS51099">
    <property type="entry name" value="PTS_EIIB_TYPE_2"/>
    <property type="match status" value="1"/>
</dbReference>
<evidence type="ECO:0000256" key="3">
    <source>
        <dbReference type="ARBA" id="ARBA00023015"/>
    </source>
</evidence>
<dbReference type="InterPro" id="IPR013196">
    <property type="entry name" value="HTH_11"/>
</dbReference>
<dbReference type="Pfam" id="PF02302">
    <property type="entry name" value="PTS_IIB"/>
    <property type="match status" value="1"/>
</dbReference>
<evidence type="ECO:0000259" key="6">
    <source>
        <dbReference type="PROSITE" id="PS51099"/>
    </source>
</evidence>
<evidence type="ECO:0000256" key="1">
    <source>
        <dbReference type="ARBA" id="ARBA00022679"/>
    </source>
</evidence>
<dbReference type="EMBL" id="FODY01000009">
    <property type="protein sequence ID" value="SEP05678.1"/>
    <property type="molecule type" value="Genomic_DNA"/>
</dbReference>
<dbReference type="SUPFAM" id="SSF46785">
    <property type="entry name" value="Winged helix' DNA-binding domain"/>
    <property type="match status" value="1"/>
</dbReference>
<dbReference type="InterPro" id="IPR011608">
    <property type="entry name" value="PRD"/>
</dbReference>
<proteinExistence type="predicted"/>
<keyword evidence="5" id="KW-0804">Transcription</keyword>
<dbReference type="Gene3D" id="3.40.50.2300">
    <property type="match status" value="1"/>
</dbReference>
<dbReference type="InterPro" id="IPR036388">
    <property type="entry name" value="WH-like_DNA-bd_sf"/>
</dbReference>
<dbReference type="GO" id="GO:0006355">
    <property type="term" value="P:regulation of DNA-templated transcription"/>
    <property type="evidence" value="ECO:0007669"/>
    <property type="project" value="InterPro"/>
</dbReference>
<evidence type="ECO:0000313" key="8">
    <source>
        <dbReference type="EMBL" id="SEP05678.1"/>
    </source>
</evidence>
<dbReference type="STRING" id="112903.SAMN04490178_10987"/>
<evidence type="ECO:0000256" key="5">
    <source>
        <dbReference type="ARBA" id="ARBA00023163"/>
    </source>
</evidence>
<protein>
    <submittedName>
        <fullName evidence="8">Transcriptional antiterminator, BglG family</fullName>
    </submittedName>
</protein>
<dbReference type="GO" id="GO:0009401">
    <property type="term" value="P:phosphoenolpyruvate-dependent sugar phosphotransferase system"/>
    <property type="evidence" value="ECO:0007669"/>
    <property type="project" value="InterPro"/>
</dbReference>
<dbReference type="InterPro" id="IPR007737">
    <property type="entry name" value="Mga_HTH"/>
</dbReference>